<dbReference type="NCBIfam" id="TIGR01241">
    <property type="entry name" value="FtsH_fam"/>
    <property type="match status" value="1"/>
</dbReference>
<dbReference type="InterPro" id="IPR037219">
    <property type="entry name" value="Peptidase_M41-like"/>
</dbReference>
<dbReference type="HOGENOM" id="CLU_000688_16_2_9"/>
<comment type="similarity">
    <text evidence="16">Belongs to the AAA ATPase family.</text>
</comment>
<feature type="active site" evidence="15">
    <location>
        <position position="424"/>
    </location>
</feature>
<comment type="cofactor">
    <cofactor evidence="15">
        <name>Zn(2+)</name>
        <dbReference type="ChEBI" id="CHEBI:29105"/>
    </cofactor>
    <text evidence="15">Binds 1 zinc ion per subunit.</text>
</comment>
<dbReference type="GO" id="GO:0016887">
    <property type="term" value="F:ATP hydrolysis activity"/>
    <property type="evidence" value="ECO:0007669"/>
    <property type="project" value="UniProtKB-UniRule"/>
</dbReference>
<dbReference type="HAMAP" id="MF_01458">
    <property type="entry name" value="FtsH"/>
    <property type="match status" value="1"/>
</dbReference>
<dbReference type="InterPro" id="IPR003960">
    <property type="entry name" value="ATPase_AAA_CS"/>
</dbReference>
<comment type="subcellular location">
    <subcellularLocation>
        <location evidence="15">Cell membrane</location>
        <topology evidence="15">Multi-pass membrane protein</topology>
        <orientation evidence="15">Cytoplasmic side</orientation>
    </subcellularLocation>
    <subcellularLocation>
        <location evidence="1">Membrane</location>
    </subcellularLocation>
</comment>
<keyword evidence="3 15" id="KW-1003">Cell membrane</keyword>
<dbReference type="InterPro" id="IPR027417">
    <property type="entry name" value="P-loop_NTPase"/>
</dbReference>
<dbReference type="SUPFAM" id="SSF52540">
    <property type="entry name" value="P-loop containing nucleoside triphosphate hydrolases"/>
    <property type="match status" value="1"/>
</dbReference>
<keyword evidence="12 15" id="KW-0482">Metalloprotease</keyword>
<keyword evidence="11 15" id="KW-1133">Transmembrane helix</keyword>
<dbReference type="Gene3D" id="3.40.50.300">
    <property type="entry name" value="P-loop containing nucleotide triphosphate hydrolases"/>
    <property type="match status" value="1"/>
</dbReference>
<evidence type="ECO:0000256" key="9">
    <source>
        <dbReference type="ARBA" id="ARBA00022833"/>
    </source>
</evidence>
<dbReference type="GO" id="GO:0004176">
    <property type="term" value="F:ATP-dependent peptidase activity"/>
    <property type="evidence" value="ECO:0007669"/>
    <property type="project" value="InterPro"/>
</dbReference>
<dbReference type="Pfam" id="PF01434">
    <property type="entry name" value="Peptidase_M41"/>
    <property type="match status" value="1"/>
</dbReference>
<dbReference type="Pfam" id="PF06480">
    <property type="entry name" value="FtsH_ext"/>
    <property type="match status" value="1"/>
</dbReference>
<dbReference type="InterPro" id="IPR003959">
    <property type="entry name" value="ATPase_AAA_core"/>
</dbReference>
<keyword evidence="5 15" id="KW-0812">Transmembrane</keyword>
<dbReference type="Pfam" id="PF00004">
    <property type="entry name" value="AAA"/>
    <property type="match status" value="1"/>
</dbReference>
<evidence type="ECO:0000256" key="2">
    <source>
        <dbReference type="ARBA" id="ARBA00010044"/>
    </source>
</evidence>
<dbReference type="OrthoDB" id="9809379at2"/>
<dbReference type="InterPro" id="IPR041569">
    <property type="entry name" value="AAA_lid_3"/>
</dbReference>
<dbReference type="eggNOG" id="COG0465">
    <property type="taxonomic scope" value="Bacteria"/>
</dbReference>
<comment type="similarity">
    <text evidence="14 15">In the central section; belongs to the AAA ATPase family.</text>
</comment>
<dbReference type="GO" id="GO:0030163">
    <property type="term" value="P:protein catabolic process"/>
    <property type="evidence" value="ECO:0007669"/>
    <property type="project" value="UniProtKB-UniRule"/>
</dbReference>
<proteinExistence type="inferred from homology"/>
<dbReference type="GO" id="GO:0006508">
    <property type="term" value="P:proteolysis"/>
    <property type="evidence" value="ECO:0007669"/>
    <property type="project" value="UniProtKB-KW"/>
</dbReference>
<dbReference type="FunFam" id="1.10.8.60:FF:000001">
    <property type="entry name" value="ATP-dependent zinc metalloprotease FtsH"/>
    <property type="match status" value="1"/>
</dbReference>
<evidence type="ECO:0000256" key="12">
    <source>
        <dbReference type="ARBA" id="ARBA00023049"/>
    </source>
</evidence>
<dbReference type="Pfam" id="PF17862">
    <property type="entry name" value="AAA_lid_3"/>
    <property type="match status" value="1"/>
</dbReference>
<sequence>MLQKQKRLVSYIVVTLIITFIINIAITWISRSTRQEIDYGTFLTMIQDNQVESVKIEDDRLLITPKENGSDKKVYYTGTLNDPQLVDKLHTAGVKFSTPVKDVQWPIVTFILTWILPFAMFYLLGSFIMKTLGNRIGGTGAMSFGKSNAKVYIEKKTGVTFNDVAGQEEAKESLSEIVDFLHKPSRYTEIGAKLPKGALLVGPPGTGKTLLAKAVAGEANVPFFSLSGSNFVEMFVGVGASRVRDLFQQAEKNAPCIVFIDEIDAIGKSRDSKLGGNDEREQTLNQLLAEMDGFDSSKGVVILAATNRPEILDKALLRPGRFDRRVIVDKPDLKGRQEILKVHGKNVKLDSSVNLREIALATAGAVGADLANMVNEAALRAVRMGRDVVRQDDLFEAVETVIAGKEKKDRIMTEEEKSLVAFHEVGHALAAALQKETQPVHKITIIPRTMGALGYTMQMPEKEKFLISKEELAEQIVVLLAGRAAEEIIFKKATTGASNDIERATQIARQMVTIYGMSDKFGVMGLESIQNRYLDGRPIQTCSTETSAEVDREVLQIINNCYEKALSLLKDNMESLCKISSHLLHKETIMGDEFMDILNSTRV</sequence>
<feature type="transmembrane region" description="Helical" evidence="15">
    <location>
        <begin position="9"/>
        <end position="29"/>
    </location>
</feature>
<dbReference type="SUPFAM" id="SSF140990">
    <property type="entry name" value="FtsH protease domain-like"/>
    <property type="match status" value="1"/>
</dbReference>
<dbReference type="RefSeq" id="WP_015393337.1">
    <property type="nucleotide sequence ID" value="NC_020291.1"/>
</dbReference>
<comment type="similarity">
    <text evidence="2 15">In the C-terminal section; belongs to the peptidase M41 family.</text>
</comment>
<keyword evidence="13 15" id="KW-0472">Membrane</keyword>
<keyword evidence="19" id="KW-1185">Reference proteome</keyword>
<feature type="binding site" evidence="15">
    <location>
        <position position="427"/>
    </location>
    <ligand>
        <name>Zn(2+)</name>
        <dbReference type="ChEBI" id="CHEBI:29105"/>
        <note>catalytic</note>
    </ligand>
</feature>
<dbReference type="EMBL" id="CP004121">
    <property type="protein sequence ID" value="AGF57019.1"/>
    <property type="molecule type" value="Genomic_DNA"/>
</dbReference>
<keyword evidence="9 15" id="KW-0862">Zinc</keyword>
<keyword evidence="6 15" id="KW-0479">Metal-binding</keyword>
<feature type="domain" description="AAA+ ATPase" evidence="17">
    <location>
        <begin position="194"/>
        <end position="332"/>
    </location>
</feature>
<dbReference type="CDD" id="cd19501">
    <property type="entry name" value="RecA-like_FtsH"/>
    <property type="match status" value="1"/>
</dbReference>
<evidence type="ECO:0000256" key="10">
    <source>
        <dbReference type="ARBA" id="ARBA00022840"/>
    </source>
</evidence>
<dbReference type="KEGG" id="csr:Cspa_c32580"/>
<feature type="transmembrane region" description="Helical" evidence="15">
    <location>
        <begin position="103"/>
        <end position="125"/>
    </location>
</feature>
<evidence type="ECO:0000256" key="8">
    <source>
        <dbReference type="ARBA" id="ARBA00022801"/>
    </source>
</evidence>
<keyword evidence="10 15" id="KW-0067">ATP-binding</keyword>
<dbReference type="SMART" id="SM00382">
    <property type="entry name" value="AAA"/>
    <property type="match status" value="1"/>
</dbReference>
<evidence type="ECO:0000313" key="18">
    <source>
        <dbReference type="EMBL" id="AGF57019.1"/>
    </source>
</evidence>
<gene>
    <name evidence="18" type="primary">ftsH3</name>
    <name evidence="15" type="synonym">ftsH</name>
    <name evidence="18" type="ORF">Cspa_c32580</name>
</gene>
<evidence type="ECO:0000256" key="14">
    <source>
        <dbReference type="ARBA" id="ARBA00061570"/>
    </source>
</evidence>
<name>M1MGG4_9CLOT</name>
<evidence type="ECO:0000256" key="1">
    <source>
        <dbReference type="ARBA" id="ARBA00004370"/>
    </source>
</evidence>
<evidence type="ECO:0000256" key="7">
    <source>
        <dbReference type="ARBA" id="ARBA00022741"/>
    </source>
</evidence>
<comment type="function">
    <text evidence="15">Acts as a processive, ATP-dependent zinc metallopeptidase for both cytoplasmic and membrane proteins. Plays a role in the quality control of integral membrane proteins.</text>
</comment>
<evidence type="ECO:0000256" key="6">
    <source>
        <dbReference type="ARBA" id="ARBA00022723"/>
    </source>
</evidence>
<evidence type="ECO:0000256" key="4">
    <source>
        <dbReference type="ARBA" id="ARBA00022670"/>
    </source>
</evidence>
<accession>M1MGG4</accession>
<dbReference type="PROSITE" id="PS00674">
    <property type="entry name" value="AAA"/>
    <property type="match status" value="1"/>
</dbReference>
<evidence type="ECO:0000256" key="13">
    <source>
        <dbReference type="ARBA" id="ARBA00023136"/>
    </source>
</evidence>
<dbReference type="PATRIC" id="fig|931276.5.peg.3281"/>
<feature type="binding site" evidence="15">
    <location>
        <position position="500"/>
    </location>
    <ligand>
        <name>Zn(2+)</name>
        <dbReference type="ChEBI" id="CHEBI:29105"/>
        <note>catalytic</note>
    </ligand>
</feature>
<evidence type="ECO:0000259" key="17">
    <source>
        <dbReference type="SMART" id="SM00382"/>
    </source>
</evidence>
<comment type="subunit">
    <text evidence="15">Homohexamer.</text>
</comment>
<evidence type="ECO:0000256" key="11">
    <source>
        <dbReference type="ARBA" id="ARBA00022989"/>
    </source>
</evidence>
<keyword evidence="8 15" id="KW-0378">Hydrolase</keyword>
<evidence type="ECO:0000256" key="16">
    <source>
        <dbReference type="RuleBase" id="RU003651"/>
    </source>
</evidence>
<dbReference type="Gene3D" id="1.20.58.760">
    <property type="entry name" value="Peptidase M41"/>
    <property type="match status" value="1"/>
</dbReference>
<dbReference type="Proteomes" id="UP000011728">
    <property type="component" value="Chromosome"/>
</dbReference>
<dbReference type="GO" id="GO:0004222">
    <property type="term" value="F:metalloendopeptidase activity"/>
    <property type="evidence" value="ECO:0007669"/>
    <property type="project" value="InterPro"/>
</dbReference>
<dbReference type="PANTHER" id="PTHR23076">
    <property type="entry name" value="METALLOPROTEASE M41 FTSH"/>
    <property type="match status" value="1"/>
</dbReference>
<dbReference type="InterPro" id="IPR000642">
    <property type="entry name" value="Peptidase_M41"/>
</dbReference>
<organism evidence="18 19">
    <name type="scientific">Clostridium saccharoperbutylacetonicum N1-4(HMT)</name>
    <dbReference type="NCBI Taxonomy" id="931276"/>
    <lineage>
        <taxon>Bacteria</taxon>
        <taxon>Bacillati</taxon>
        <taxon>Bacillota</taxon>
        <taxon>Clostridia</taxon>
        <taxon>Eubacteriales</taxon>
        <taxon>Clostridiaceae</taxon>
        <taxon>Clostridium</taxon>
    </lineage>
</organism>
<keyword evidence="7 15" id="KW-0547">Nucleotide-binding</keyword>
<dbReference type="GO" id="GO:0005524">
    <property type="term" value="F:ATP binding"/>
    <property type="evidence" value="ECO:0007669"/>
    <property type="project" value="UniProtKB-UniRule"/>
</dbReference>
<keyword evidence="4 15" id="KW-0645">Protease</keyword>
<dbReference type="AlphaFoldDB" id="M1MGG4"/>
<dbReference type="GO" id="GO:0005886">
    <property type="term" value="C:plasma membrane"/>
    <property type="evidence" value="ECO:0007669"/>
    <property type="project" value="UniProtKB-SubCell"/>
</dbReference>
<feature type="binding site" evidence="15">
    <location>
        <begin position="202"/>
        <end position="209"/>
    </location>
    <ligand>
        <name>ATP</name>
        <dbReference type="ChEBI" id="CHEBI:30616"/>
    </ligand>
</feature>
<evidence type="ECO:0000256" key="3">
    <source>
        <dbReference type="ARBA" id="ARBA00022475"/>
    </source>
</evidence>
<evidence type="ECO:0000256" key="5">
    <source>
        <dbReference type="ARBA" id="ARBA00022692"/>
    </source>
</evidence>
<reference evidence="18 19" key="1">
    <citation type="submission" date="2013-02" db="EMBL/GenBank/DDBJ databases">
        <title>Genome sequence of Clostridium saccharoperbutylacetonicum N1-4(HMT).</title>
        <authorList>
            <person name="Poehlein A."/>
            <person name="Daniel R."/>
        </authorList>
    </citation>
    <scope>NUCLEOTIDE SEQUENCE [LARGE SCALE GENOMIC DNA]</scope>
    <source>
        <strain evidence="19">N1-4(HMT)</strain>
    </source>
</reference>
<dbReference type="InterPro" id="IPR011546">
    <property type="entry name" value="Pept_M41_FtsH_extracell"/>
</dbReference>
<dbReference type="InterPro" id="IPR003593">
    <property type="entry name" value="AAA+_ATPase"/>
</dbReference>
<dbReference type="EC" id="3.4.24.-" evidence="15"/>
<dbReference type="PANTHER" id="PTHR23076:SF97">
    <property type="entry name" value="ATP-DEPENDENT ZINC METALLOPROTEASE YME1L1"/>
    <property type="match status" value="1"/>
</dbReference>
<dbReference type="Gene3D" id="3.30.720.210">
    <property type="match status" value="1"/>
</dbReference>
<dbReference type="FunFam" id="3.40.50.300:FF:000001">
    <property type="entry name" value="ATP-dependent zinc metalloprotease FtsH"/>
    <property type="match status" value="1"/>
</dbReference>
<evidence type="ECO:0000313" key="19">
    <source>
        <dbReference type="Proteomes" id="UP000011728"/>
    </source>
</evidence>
<protein>
    <recommendedName>
        <fullName evidence="15">ATP-dependent zinc metalloprotease FtsH</fullName>
        <ecNumber evidence="15">3.4.24.-</ecNumber>
    </recommendedName>
</protein>
<dbReference type="Gene3D" id="1.10.8.60">
    <property type="match status" value="1"/>
</dbReference>
<feature type="binding site" evidence="15">
    <location>
        <position position="423"/>
    </location>
    <ligand>
        <name>Zn(2+)</name>
        <dbReference type="ChEBI" id="CHEBI:29105"/>
        <note>catalytic</note>
    </ligand>
</feature>
<dbReference type="GO" id="GO:0008270">
    <property type="term" value="F:zinc ion binding"/>
    <property type="evidence" value="ECO:0007669"/>
    <property type="project" value="UniProtKB-UniRule"/>
</dbReference>
<dbReference type="InterPro" id="IPR005936">
    <property type="entry name" value="FtsH"/>
</dbReference>
<dbReference type="FunFam" id="1.20.58.760:FF:000001">
    <property type="entry name" value="ATP-dependent zinc metalloprotease FtsH"/>
    <property type="match status" value="1"/>
</dbReference>
<evidence type="ECO:0000256" key="15">
    <source>
        <dbReference type="HAMAP-Rule" id="MF_01458"/>
    </source>
</evidence>